<dbReference type="AlphaFoldDB" id="A0A1T4VI98"/>
<accession>A0A1T4VI98</accession>
<keyword evidence="1" id="KW-0472">Membrane</keyword>
<gene>
    <name evidence="2" type="ORF">SAMN02745702_00378</name>
</gene>
<dbReference type="Proteomes" id="UP000189733">
    <property type="component" value="Unassembled WGS sequence"/>
</dbReference>
<keyword evidence="1" id="KW-0812">Transmembrane</keyword>
<feature type="transmembrane region" description="Helical" evidence="1">
    <location>
        <begin position="51"/>
        <end position="77"/>
    </location>
</feature>
<feature type="transmembrane region" description="Helical" evidence="1">
    <location>
        <begin position="97"/>
        <end position="122"/>
    </location>
</feature>
<keyword evidence="1" id="KW-1133">Transmembrane helix</keyword>
<name>A0A1T4VI98_9BACT</name>
<protein>
    <submittedName>
        <fullName evidence="2">Uncharacterized protein</fullName>
    </submittedName>
</protein>
<keyword evidence="3" id="KW-1185">Reference proteome</keyword>
<reference evidence="2 3" key="1">
    <citation type="submission" date="2017-02" db="EMBL/GenBank/DDBJ databases">
        <authorList>
            <person name="Peterson S.W."/>
        </authorList>
    </citation>
    <scope>NUCLEOTIDE SEQUENCE [LARGE SCALE GENOMIC DNA]</scope>
    <source>
        <strain evidence="2 3">DSM 18034</strain>
    </source>
</reference>
<dbReference type="EMBL" id="FUYA01000001">
    <property type="protein sequence ID" value="SKA64662.1"/>
    <property type="molecule type" value="Genomic_DNA"/>
</dbReference>
<evidence type="ECO:0000313" key="3">
    <source>
        <dbReference type="Proteomes" id="UP000189733"/>
    </source>
</evidence>
<proteinExistence type="predicted"/>
<evidence type="ECO:0000256" key="1">
    <source>
        <dbReference type="SAM" id="Phobius"/>
    </source>
</evidence>
<evidence type="ECO:0000313" key="2">
    <source>
        <dbReference type="EMBL" id="SKA64662.1"/>
    </source>
</evidence>
<sequence length="133" mass="14689">MIGQTLYTTTLLHSPVTWPMYMSFVAAGIPAFFLAPIFMRSHRLISSILWMLIHAGAYMAIINMISSGYAYTLFLWFSPLAHSGATAILSTSMLDRLQVFVVPALAHGGIASLVCFVIWAILRPAPSRRKSLL</sequence>
<dbReference type="STRING" id="1121442.SAMN02745702_00378"/>
<dbReference type="RefSeq" id="WP_078683688.1">
    <property type="nucleotide sequence ID" value="NZ_FUYA01000001.1"/>
</dbReference>
<feature type="transmembrane region" description="Helical" evidence="1">
    <location>
        <begin position="20"/>
        <end position="39"/>
    </location>
</feature>
<organism evidence="2 3">
    <name type="scientific">Desulfobaculum bizertense DSM 18034</name>
    <dbReference type="NCBI Taxonomy" id="1121442"/>
    <lineage>
        <taxon>Bacteria</taxon>
        <taxon>Pseudomonadati</taxon>
        <taxon>Thermodesulfobacteriota</taxon>
        <taxon>Desulfovibrionia</taxon>
        <taxon>Desulfovibrionales</taxon>
        <taxon>Desulfovibrionaceae</taxon>
        <taxon>Desulfobaculum</taxon>
    </lineage>
</organism>